<dbReference type="GO" id="GO:0015344">
    <property type="term" value="F:siderophore uptake transmembrane transporter activity"/>
    <property type="evidence" value="ECO:0007669"/>
    <property type="project" value="TreeGrafter"/>
</dbReference>
<evidence type="ECO:0000256" key="4">
    <source>
        <dbReference type="ARBA" id="ARBA00023136"/>
    </source>
</evidence>
<dbReference type="SUPFAM" id="SSF56935">
    <property type="entry name" value="Porins"/>
    <property type="match status" value="1"/>
</dbReference>
<keyword evidence="4" id="KW-0472">Membrane</keyword>
<comment type="subcellular location">
    <subcellularLocation>
        <location evidence="1">Cell outer membrane</location>
        <topology evidence="1">Multi-pass membrane protein</topology>
    </subcellularLocation>
</comment>
<evidence type="ECO:0000313" key="7">
    <source>
        <dbReference type="EMBL" id="KAG1530153.1"/>
    </source>
</evidence>
<reference evidence="7 8" key="1">
    <citation type="journal article" date="2020" name="Microb. Genom.">
        <title>Genetic diversity of clinical and environmental Mucorales isolates obtained from an investigation of mucormycosis cases among solid organ transplant recipients.</title>
        <authorList>
            <person name="Nguyen M.H."/>
            <person name="Kaul D."/>
            <person name="Muto C."/>
            <person name="Cheng S.J."/>
            <person name="Richter R.A."/>
            <person name="Bruno V.M."/>
            <person name="Liu G."/>
            <person name="Beyhan S."/>
            <person name="Sundermann A.J."/>
            <person name="Mounaud S."/>
            <person name="Pasculle A.W."/>
            <person name="Nierman W.C."/>
            <person name="Driscoll E."/>
            <person name="Cumbie R."/>
            <person name="Clancy C.J."/>
            <person name="Dupont C.L."/>
        </authorList>
    </citation>
    <scope>NUCLEOTIDE SEQUENCE [LARGE SCALE GENOMIC DNA]</scope>
    <source>
        <strain evidence="7 8">GL24</strain>
    </source>
</reference>
<proteinExistence type="predicted"/>
<dbReference type="AlphaFoldDB" id="A0A9P6XPS1"/>
<organism evidence="7 8">
    <name type="scientific">Rhizopus delemar</name>
    <dbReference type="NCBI Taxonomy" id="936053"/>
    <lineage>
        <taxon>Eukaryota</taxon>
        <taxon>Fungi</taxon>
        <taxon>Fungi incertae sedis</taxon>
        <taxon>Mucoromycota</taxon>
        <taxon>Mucoromycotina</taxon>
        <taxon>Mucoromycetes</taxon>
        <taxon>Mucorales</taxon>
        <taxon>Mucorineae</taxon>
        <taxon>Rhizopodaceae</taxon>
        <taxon>Rhizopus</taxon>
    </lineage>
</organism>
<dbReference type="Gene3D" id="2.40.170.20">
    <property type="entry name" value="TonB-dependent receptor, beta-barrel domain"/>
    <property type="match status" value="1"/>
</dbReference>
<evidence type="ECO:0000256" key="5">
    <source>
        <dbReference type="ARBA" id="ARBA00023237"/>
    </source>
</evidence>
<dbReference type="PROSITE" id="PS52016">
    <property type="entry name" value="TONB_DEPENDENT_REC_3"/>
    <property type="match status" value="1"/>
</dbReference>
<keyword evidence="5" id="KW-0998">Cell outer membrane</keyword>
<accession>A0A9P6XPS1</accession>
<gene>
    <name evidence="7" type="ORF">G6F50_017509</name>
</gene>
<evidence type="ECO:0000313" key="8">
    <source>
        <dbReference type="Proteomes" id="UP000740926"/>
    </source>
</evidence>
<dbReference type="InterPro" id="IPR039426">
    <property type="entry name" value="TonB-dep_rcpt-like"/>
</dbReference>
<evidence type="ECO:0000259" key="6">
    <source>
        <dbReference type="Pfam" id="PF07715"/>
    </source>
</evidence>
<dbReference type="InterPro" id="IPR036942">
    <property type="entry name" value="Beta-barrel_TonB_sf"/>
</dbReference>
<dbReference type="InterPro" id="IPR012910">
    <property type="entry name" value="Plug_dom"/>
</dbReference>
<dbReference type="Pfam" id="PF07715">
    <property type="entry name" value="Plug"/>
    <property type="match status" value="1"/>
</dbReference>
<comment type="caution">
    <text evidence="7">The sequence shown here is derived from an EMBL/GenBank/DDBJ whole genome shotgun (WGS) entry which is preliminary data.</text>
</comment>
<dbReference type="Proteomes" id="UP000740926">
    <property type="component" value="Unassembled WGS sequence"/>
</dbReference>
<sequence length="102" mass="10877">MIDGVPTFSFKTPSAEAGMVNTALYDRVEVIRGAAGLLNGVGEPGGSVNLARKRPTSEFAGHVTGGVGRWNSYNAESSGCPHGGRHLHRLQEAVRRCFLRDP</sequence>
<keyword evidence="2" id="KW-0813">Transport</keyword>
<evidence type="ECO:0000256" key="1">
    <source>
        <dbReference type="ARBA" id="ARBA00004571"/>
    </source>
</evidence>
<keyword evidence="8" id="KW-1185">Reference proteome</keyword>
<keyword evidence="3" id="KW-0812">Transmembrane</keyword>
<dbReference type="PANTHER" id="PTHR32552:SF74">
    <property type="entry name" value="HYDROXAMATE SIDEROPHORE RECEPTOR FHUE"/>
    <property type="match status" value="1"/>
</dbReference>
<evidence type="ECO:0000256" key="3">
    <source>
        <dbReference type="ARBA" id="ARBA00022692"/>
    </source>
</evidence>
<name>A0A9P6XPS1_9FUNG</name>
<evidence type="ECO:0000256" key="2">
    <source>
        <dbReference type="ARBA" id="ARBA00022448"/>
    </source>
</evidence>
<dbReference type="EMBL" id="JAANIU010013104">
    <property type="protein sequence ID" value="KAG1530153.1"/>
    <property type="molecule type" value="Genomic_DNA"/>
</dbReference>
<dbReference type="PANTHER" id="PTHR32552">
    <property type="entry name" value="FERRICHROME IRON RECEPTOR-RELATED"/>
    <property type="match status" value="1"/>
</dbReference>
<protein>
    <recommendedName>
        <fullName evidence="6">TonB-dependent receptor plug domain-containing protein</fullName>
    </recommendedName>
</protein>
<feature type="domain" description="TonB-dependent receptor plug" evidence="6">
    <location>
        <begin position="1"/>
        <end position="46"/>
    </location>
</feature>